<reference evidence="2 3" key="1">
    <citation type="journal article" date="2012" name="J. Bacteriol.">
        <title>Genome Sequence of "Candidatus Nitrosoarchaeum limnia" BG20, a Low-Salinity Ammonia-Oxidizing Archaeon from the San Francisco Bay Estuary.</title>
        <authorList>
            <person name="Mosier A.C."/>
            <person name="Allen E.E."/>
            <person name="Kim M."/>
            <person name="Ferriera S."/>
            <person name="Francis C.A."/>
        </authorList>
    </citation>
    <scope>NUCLEOTIDE SEQUENCE [LARGE SCALE GENOMIC DNA]</scope>
    <source>
        <strain evidence="2 3">BG20</strain>
    </source>
</reference>
<feature type="compositionally biased region" description="Polar residues" evidence="1">
    <location>
        <begin position="31"/>
        <end position="40"/>
    </location>
</feature>
<dbReference type="Proteomes" id="UP000014065">
    <property type="component" value="Unassembled WGS sequence"/>
</dbReference>
<proteinExistence type="predicted"/>
<evidence type="ECO:0000313" key="3">
    <source>
        <dbReference type="Proteomes" id="UP000014065"/>
    </source>
</evidence>
<dbReference type="EMBL" id="AHJG01000281">
    <property type="protein sequence ID" value="EPA04643.1"/>
    <property type="molecule type" value="Genomic_DNA"/>
</dbReference>
<feature type="region of interest" description="Disordered" evidence="1">
    <location>
        <begin position="20"/>
        <end position="40"/>
    </location>
</feature>
<sequence>MSFNPKYVIAGLTLRNMNHGTKEKDIERTQESSMSLALPM</sequence>
<feature type="compositionally biased region" description="Basic and acidic residues" evidence="1">
    <location>
        <begin position="20"/>
        <end position="30"/>
    </location>
</feature>
<dbReference type="AlphaFoldDB" id="S2E167"/>
<dbReference type="RefSeq" id="WP_256359100.1">
    <property type="nucleotide sequence ID" value="NZ_AHJG01000281.1"/>
</dbReference>
<name>S2E167_9ARCH</name>
<evidence type="ECO:0000313" key="2">
    <source>
        <dbReference type="EMBL" id="EPA04643.1"/>
    </source>
</evidence>
<keyword evidence="3" id="KW-1185">Reference proteome</keyword>
<protein>
    <submittedName>
        <fullName evidence="2">Uncharacterized protein</fullName>
    </submittedName>
</protein>
<gene>
    <name evidence="2" type="ORF">BG20_I0944</name>
</gene>
<evidence type="ECO:0000256" key="1">
    <source>
        <dbReference type="SAM" id="MobiDB-lite"/>
    </source>
</evidence>
<comment type="caution">
    <text evidence="2">The sequence shown here is derived from an EMBL/GenBank/DDBJ whole genome shotgun (WGS) entry which is preliminary data.</text>
</comment>
<organism evidence="2 3">
    <name type="scientific">Candidatus Nitrosarchaeum limnium BG20</name>
    <dbReference type="NCBI Taxonomy" id="859192"/>
    <lineage>
        <taxon>Archaea</taxon>
        <taxon>Nitrososphaerota</taxon>
        <taxon>Nitrososphaeria</taxon>
        <taxon>Nitrosopumilales</taxon>
        <taxon>Nitrosopumilaceae</taxon>
        <taxon>Nitrosarchaeum</taxon>
    </lineage>
</organism>
<accession>S2E167</accession>